<name>A0ABP0ZE20_9ASCO</name>
<accession>A0ABP0ZE20</accession>
<reference evidence="2 3" key="1">
    <citation type="submission" date="2024-03" db="EMBL/GenBank/DDBJ databases">
        <authorList>
            <person name="Brejova B."/>
        </authorList>
    </citation>
    <scope>NUCLEOTIDE SEQUENCE [LARGE SCALE GENOMIC DNA]</scope>
    <source>
        <strain evidence="2 3">CBS 14171</strain>
    </source>
</reference>
<feature type="compositionally biased region" description="Low complexity" evidence="1">
    <location>
        <begin position="293"/>
        <end position="326"/>
    </location>
</feature>
<gene>
    <name evidence="2" type="ORF">LODBEIA_P06420</name>
</gene>
<proteinExistence type="predicted"/>
<feature type="region of interest" description="Disordered" evidence="1">
    <location>
        <begin position="89"/>
        <end position="182"/>
    </location>
</feature>
<feature type="compositionally biased region" description="Polar residues" evidence="1">
    <location>
        <begin position="117"/>
        <end position="128"/>
    </location>
</feature>
<feature type="compositionally biased region" description="Low complexity" evidence="1">
    <location>
        <begin position="129"/>
        <end position="148"/>
    </location>
</feature>
<organism evidence="2 3">
    <name type="scientific">Lodderomyces beijingensis</name>
    <dbReference type="NCBI Taxonomy" id="1775926"/>
    <lineage>
        <taxon>Eukaryota</taxon>
        <taxon>Fungi</taxon>
        <taxon>Dikarya</taxon>
        <taxon>Ascomycota</taxon>
        <taxon>Saccharomycotina</taxon>
        <taxon>Pichiomycetes</taxon>
        <taxon>Debaryomycetaceae</taxon>
        <taxon>Candida/Lodderomyces clade</taxon>
        <taxon>Lodderomyces</taxon>
    </lineage>
</organism>
<feature type="compositionally biased region" description="Polar residues" evidence="1">
    <location>
        <begin position="27"/>
        <end position="36"/>
    </location>
</feature>
<feature type="compositionally biased region" description="Polar residues" evidence="1">
    <location>
        <begin position="149"/>
        <end position="169"/>
    </location>
</feature>
<sequence length="380" mass="39328">MQQSMMGWLKSMFGAGSGNGADGNASKTRLLSSDNGSGAVAGNAAGGGPGAAGGGPGAAGAAGAAGAGAVAGAGGAGMLRRLRNNDDLENQNYGAASQGRRVHDNDDGTNDFEYRGVTNSNNLDSVFRSSGNATNSNTNNSATNARNSYQAKSSTRTSSMSGGADSTNGFLFDPQASPVQNNVAASHNDSTRMNSYGHPLANARDFNFDEDQPFSDSAAAELPYPETARTTSKSSNRKHGGAQNSLPSSNYDSDEAQSTSNSSFHPSDYDDESFILPGDETYIPLAQSDYNNPSSSRSAAPPGPSQHQNQNQHQYQQVPQYGQPHPSNAQFYNDRYRTSSAGSGATENTAGVETLGRPEVASGAGDGTNRSLSRFQEDVS</sequence>
<evidence type="ECO:0000313" key="3">
    <source>
        <dbReference type="Proteomes" id="UP001497383"/>
    </source>
</evidence>
<dbReference type="RefSeq" id="XP_066827580.1">
    <property type="nucleotide sequence ID" value="XM_066976585.1"/>
</dbReference>
<evidence type="ECO:0000313" key="2">
    <source>
        <dbReference type="EMBL" id="CAK9436084.1"/>
    </source>
</evidence>
<protein>
    <submittedName>
        <fullName evidence="2">Uncharacterized protein</fullName>
    </submittedName>
</protein>
<dbReference type="EMBL" id="OZ022405">
    <property type="protein sequence ID" value="CAK9436084.1"/>
    <property type="molecule type" value="Genomic_DNA"/>
</dbReference>
<keyword evidence="3" id="KW-1185">Reference proteome</keyword>
<feature type="region of interest" description="Disordered" evidence="1">
    <location>
        <begin position="203"/>
        <end position="380"/>
    </location>
</feature>
<feature type="region of interest" description="Disordered" evidence="1">
    <location>
        <begin position="17"/>
        <end position="65"/>
    </location>
</feature>
<feature type="compositionally biased region" description="Polar residues" evidence="1">
    <location>
        <begin position="338"/>
        <end position="351"/>
    </location>
</feature>
<feature type="compositionally biased region" description="Polar residues" evidence="1">
    <location>
        <begin position="242"/>
        <end position="265"/>
    </location>
</feature>
<dbReference type="GeneID" id="92205838"/>
<evidence type="ECO:0000256" key="1">
    <source>
        <dbReference type="SAM" id="MobiDB-lite"/>
    </source>
</evidence>
<dbReference type="Proteomes" id="UP001497383">
    <property type="component" value="Chromosome 1"/>
</dbReference>
<feature type="compositionally biased region" description="Gly residues" evidence="1">
    <location>
        <begin position="44"/>
        <end position="65"/>
    </location>
</feature>